<evidence type="ECO:0000256" key="5">
    <source>
        <dbReference type="ARBA" id="ARBA00022833"/>
    </source>
</evidence>
<evidence type="ECO:0000313" key="11">
    <source>
        <dbReference type="Proteomes" id="UP001157439"/>
    </source>
</evidence>
<dbReference type="NCBIfam" id="TIGR00240">
    <property type="entry name" value="ATCase_reg"/>
    <property type="match status" value="1"/>
</dbReference>
<protein>
    <recommendedName>
        <fullName evidence="3 7">Aspartate carbamoyltransferase regulatory chain</fullName>
    </recommendedName>
</protein>
<comment type="cofactor">
    <cofactor evidence="7">
        <name>Zn(2+)</name>
        <dbReference type="ChEBI" id="CHEBI:29105"/>
    </cofactor>
    <text evidence="7">Binds 1 zinc ion per subunit.</text>
</comment>
<dbReference type="RefSeq" id="WP_095498643.1">
    <property type="nucleotide sequence ID" value="NZ_BSPO01000003.1"/>
</dbReference>
<dbReference type="SUPFAM" id="SSF54893">
    <property type="entry name" value="Aspartate carbamoyltransferase, Regulatory-chain, N-terminal domain"/>
    <property type="match status" value="1"/>
</dbReference>
<feature type="binding site" evidence="7">
    <location>
        <position position="139"/>
    </location>
    <ligand>
        <name>Zn(2+)</name>
        <dbReference type="ChEBI" id="CHEBI:29105"/>
    </ligand>
</feature>
<keyword evidence="5 7" id="KW-0862">Zinc</keyword>
<keyword evidence="6 7" id="KW-0665">Pyrimidine biosynthesis</keyword>
<comment type="similarity">
    <text evidence="2 7">Belongs to the PyrI family.</text>
</comment>
<dbReference type="GO" id="GO:0006221">
    <property type="term" value="P:pyrimidine nucleotide biosynthetic process"/>
    <property type="evidence" value="ECO:0007669"/>
    <property type="project" value="UniProtKB-UniRule"/>
</dbReference>
<proteinExistence type="inferred from homology"/>
<evidence type="ECO:0000313" key="10">
    <source>
        <dbReference type="EMBL" id="GLS83605.1"/>
    </source>
</evidence>
<accession>A0AA37TVP1</accession>
<evidence type="ECO:0000256" key="4">
    <source>
        <dbReference type="ARBA" id="ARBA00022723"/>
    </source>
</evidence>
<dbReference type="PANTHER" id="PTHR35805:SF1">
    <property type="entry name" value="ASPARTATE CARBAMOYLTRANSFERASE REGULATORY CHAIN"/>
    <property type="match status" value="1"/>
</dbReference>
<dbReference type="Pfam" id="PF01948">
    <property type="entry name" value="PyrI"/>
    <property type="match status" value="1"/>
</dbReference>
<dbReference type="InterPro" id="IPR002801">
    <property type="entry name" value="Asp_carbamoylTrfase_reg"/>
</dbReference>
<keyword evidence="11" id="KW-1185">Reference proteome</keyword>
<dbReference type="InterPro" id="IPR020542">
    <property type="entry name" value="Asp_carbamoyltrfase_reg_C"/>
</dbReference>
<feature type="binding site" evidence="7">
    <location>
        <position position="113"/>
    </location>
    <ligand>
        <name>Zn(2+)</name>
        <dbReference type="ChEBI" id="CHEBI:29105"/>
    </ligand>
</feature>
<comment type="caution">
    <text evidence="10">The sequence shown here is derived from an EMBL/GenBank/DDBJ whole genome shotgun (WGS) entry which is preliminary data.</text>
</comment>
<feature type="domain" description="Aspartate carbamoyltransferase regulatory subunit C-terminal" evidence="9">
    <location>
        <begin position="102"/>
        <end position="144"/>
    </location>
</feature>
<dbReference type="Gene3D" id="2.30.30.20">
    <property type="entry name" value="Aspartate carbamoyltransferase regulatory subunit, C-terminal domain"/>
    <property type="match status" value="1"/>
</dbReference>
<sequence length="153" mass="17551">MPTKKLKVEAIEQGTVIDHIPAGVGIKILQFFELSQTSERVTVGLNLKTQSGESKDLIKLENIELTREQSNQIALFAETATINVIRDYEVVDKFSVRLPESIYGILACPNGNCISHDEPVSSRFYVRSKDNLRLKCHYCEKEFRWQWFSDLSR</sequence>
<dbReference type="InterPro" id="IPR020545">
    <property type="entry name" value="Asp_carbamoyltransf_reg_N"/>
</dbReference>
<evidence type="ECO:0000259" key="8">
    <source>
        <dbReference type="Pfam" id="PF01948"/>
    </source>
</evidence>
<organism evidence="10 11">
    <name type="scientific">Paraferrimonas haliotis</name>
    <dbReference type="NCBI Taxonomy" id="2013866"/>
    <lineage>
        <taxon>Bacteria</taxon>
        <taxon>Pseudomonadati</taxon>
        <taxon>Pseudomonadota</taxon>
        <taxon>Gammaproteobacteria</taxon>
        <taxon>Alteromonadales</taxon>
        <taxon>Ferrimonadaceae</taxon>
        <taxon>Paraferrimonas</taxon>
    </lineage>
</organism>
<evidence type="ECO:0000259" key="9">
    <source>
        <dbReference type="Pfam" id="PF02748"/>
    </source>
</evidence>
<dbReference type="Pfam" id="PF02748">
    <property type="entry name" value="PyrI_C"/>
    <property type="match status" value="1"/>
</dbReference>
<reference evidence="10 11" key="1">
    <citation type="journal article" date="2014" name="Int. J. Syst. Evol. Microbiol.">
        <title>Complete genome sequence of Corynebacterium casei LMG S-19264T (=DSM 44701T), isolated from a smear-ripened cheese.</title>
        <authorList>
            <consortium name="US DOE Joint Genome Institute (JGI-PGF)"/>
            <person name="Walter F."/>
            <person name="Albersmeier A."/>
            <person name="Kalinowski J."/>
            <person name="Ruckert C."/>
        </authorList>
    </citation>
    <scope>NUCLEOTIDE SEQUENCE [LARGE SCALE GENOMIC DNA]</scope>
    <source>
        <strain evidence="10 11">NBRC 112785</strain>
    </source>
</reference>
<name>A0AA37TVP1_9GAMM</name>
<dbReference type="AlphaFoldDB" id="A0AA37TVP1"/>
<dbReference type="Gene3D" id="3.30.70.140">
    <property type="entry name" value="Aspartate carbamoyltransferase regulatory subunit, N-terminal domain"/>
    <property type="match status" value="1"/>
</dbReference>
<feature type="binding site" evidence="7">
    <location>
        <position position="136"/>
    </location>
    <ligand>
        <name>Zn(2+)</name>
        <dbReference type="ChEBI" id="CHEBI:29105"/>
    </ligand>
</feature>
<evidence type="ECO:0000256" key="3">
    <source>
        <dbReference type="ARBA" id="ARBA00021764"/>
    </source>
</evidence>
<gene>
    <name evidence="7 10" type="primary">pyrI</name>
    <name evidence="10" type="ORF">GCM10007894_15820</name>
</gene>
<evidence type="ECO:0000256" key="7">
    <source>
        <dbReference type="HAMAP-Rule" id="MF_00002"/>
    </source>
</evidence>
<dbReference type="HAMAP" id="MF_00002">
    <property type="entry name" value="Asp_carb_tr_reg"/>
    <property type="match status" value="1"/>
</dbReference>
<evidence type="ECO:0000256" key="1">
    <source>
        <dbReference type="ARBA" id="ARBA00002565"/>
    </source>
</evidence>
<comment type="function">
    <text evidence="1 7">Involved in allosteric regulation of aspartate carbamoyltransferase.</text>
</comment>
<dbReference type="Proteomes" id="UP001157439">
    <property type="component" value="Unassembled WGS sequence"/>
</dbReference>
<feature type="binding site" evidence="7">
    <location>
        <position position="108"/>
    </location>
    <ligand>
        <name>Zn(2+)</name>
        <dbReference type="ChEBI" id="CHEBI:29105"/>
    </ligand>
</feature>
<keyword evidence="4 7" id="KW-0479">Metal-binding</keyword>
<dbReference type="InterPro" id="IPR036793">
    <property type="entry name" value="Asp_carbatrfase_reg_N_sf"/>
</dbReference>
<dbReference type="EMBL" id="BSPO01000003">
    <property type="protein sequence ID" value="GLS83605.1"/>
    <property type="molecule type" value="Genomic_DNA"/>
</dbReference>
<evidence type="ECO:0000256" key="6">
    <source>
        <dbReference type="ARBA" id="ARBA00022975"/>
    </source>
</evidence>
<dbReference type="GO" id="GO:0006207">
    <property type="term" value="P:'de novo' pyrimidine nucleobase biosynthetic process"/>
    <property type="evidence" value="ECO:0007669"/>
    <property type="project" value="InterPro"/>
</dbReference>
<dbReference type="SUPFAM" id="SSF57825">
    <property type="entry name" value="Aspartate carbamoyltransferase, Regulatory-chain, C-terminal domain"/>
    <property type="match status" value="1"/>
</dbReference>
<evidence type="ECO:0000256" key="2">
    <source>
        <dbReference type="ARBA" id="ARBA00010498"/>
    </source>
</evidence>
<dbReference type="GO" id="GO:0046872">
    <property type="term" value="F:metal ion binding"/>
    <property type="evidence" value="ECO:0007669"/>
    <property type="project" value="UniProtKB-KW"/>
</dbReference>
<comment type="subunit">
    <text evidence="7">Contains catalytic and regulatory chains.</text>
</comment>
<dbReference type="InterPro" id="IPR036792">
    <property type="entry name" value="Asp_carbatrfase_reg_C_sf"/>
</dbReference>
<dbReference type="GO" id="GO:0009347">
    <property type="term" value="C:aspartate carbamoyltransferase complex"/>
    <property type="evidence" value="ECO:0007669"/>
    <property type="project" value="InterPro"/>
</dbReference>
<dbReference type="PANTHER" id="PTHR35805">
    <property type="entry name" value="ASPARTATE CARBAMOYLTRANSFERASE REGULATORY CHAIN"/>
    <property type="match status" value="1"/>
</dbReference>
<feature type="domain" description="Aspartate carbamoyltransferase regulatory subunit N-terminal" evidence="8">
    <location>
        <begin position="6"/>
        <end position="96"/>
    </location>
</feature>